<evidence type="ECO:0000256" key="5">
    <source>
        <dbReference type="ARBA" id="ARBA00023136"/>
    </source>
</evidence>
<organism evidence="10 11">
    <name type="scientific">Capnocytophaga endodontalis</name>
    <dbReference type="NCBI Taxonomy" id="2708117"/>
    <lineage>
        <taxon>Bacteria</taxon>
        <taxon>Pseudomonadati</taxon>
        <taxon>Bacteroidota</taxon>
        <taxon>Flavobacteriia</taxon>
        <taxon>Flavobacteriales</taxon>
        <taxon>Flavobacteriaceae</taxon>
        <taxon>Capnocytophaga</taxon>
    </lineage>
</organism>
<evidence type="ECO:0000313" key="11">
    <source>
        <dbReference type="Proteomes" id="UP000197007"/>
    </source>
</evidence>
<evidence type="ECO:0000256" key="7">
    <source>
        <dbReference type="PROSITE-ProRule" id="PRU01360"/>
    </source>
</evidence>
<dbReference type="InterPro" id="IPR036942">
    <property type="entry name" value="Beta-barrel_TonB_sf"/>
</dbReference>
<evidence type="ECO:0000256" key="2">
    <source>
        <dbReference type="ARBA" id="ARBA00022448"/>
    </source>
</evidence>
<reference evidence="11" key="1">
    <citation type="submission" date="2017-06" db="EMBL/GenBank/DDBJ databases">
        <title>Complete genome sequence of Capnocytophaga sp. KCOM 1579 (=ChDC OS43) isolated from a human refractory periapical abscess lesion.</title>
        <authorList>
            <person name="Kook J.-K."/>
            <person name="Park S.-N."/>
            <person name="Lim Y.K."/>
            <person name="Roh H."/>
        </authorList>
    </citation>
    <scope>NUCLEOTIDE SEQUENCE [LARGE SCALE GENOMIC DNA]</scope>
    <source>
        <strain evidence="11">ChDC OS43</strain>
    </source>
</reference>
<dbReference type="NCBIfam" id="TIGR04057">
    <property type="entry name" value="SusC_RagA_signa"/>
    <property type="match status" value="1"/>
</dbReference>
<dbReference type="InterPro" id="IPR039426">
    <property type="entry name" value="TonB-dep_rcpt-like"/>
</dbReference>
<keyword evidence="4 7" id="KW-0812">Transmembrane</keyword>
<dbReference type="InterPro" id="IPR012910">
    <property type="entry name" value="Plug_dom"/>
</dbReference>
<dbReference type="FunFam" id="2.170.130.10:FF:000008">
    <property type="entry name" value="SusC/RagA family TonB-linked outer membrane protein"/>
    <property type="match status" value="1"/>
</dbReference>
<dbReference type="InterPro" id="IPR008969">
    <property type="entry name" value="CarboxyPept-like_regulatory"/>
</dbReference>
<evidence type="ECO:0000256" key="3">
    <source>
        <dbReference type="ARBA" id="ARBA00022452"/>
    </source>
</evidence>
<dbReference type="Pfam" id="PF07715">
    <property type="entry name" value="Plug"/>
    <property type="match status" value="1"/>
</dbReference>
<dbReference type="SUPFAM" id="SSF56935">
    <property type="entry name" value="Porins"/>
    <property type="match status" value="1"/>
</dbReference>
<evidence type="ECO:0000256" key="1">
    <source>
        <dbReference type="ARBA" id="ARBA00004571"/>
    </source>
</evidence>
<dbReference type="GO" id="GO:0009279">
    <property type="term" value="C:cell outer membrane"/>
    <property type="evidence" value="ECO:0007669"/>
    <property type="project" value="UniProtKB-SubCell"/>
</dbReference>
<dbReference type="AlphaFoldDB" id="A0A1Z4BL66"/>
<dbReference type="PROSITE" id="PS52016">
    <property type="entry name" value="TONB_DEPENDENT_REC_3"/>
    <property type="match status" value="1"/>
</dbReference>
<sequence length="1012" mass="112034">MKGKQRTLLNSIGKLTLLLLFSLLSTALSAQNKKISGKVIDEKHQPVLGASVVVKGTTKGTTTDFDGNFTIDVPAKATLSVSFIGYHTQNVAVGNQNQLSIVLKEEQEQLDEVVVVGYGTVRKKDLTGAVTSVSNKALKEKPIANAGEALQGRAAGVQVTSAGKPGDNVSFRIRGISTINNSEPLLVIDGVPTDLGINALNVDDIENIDVLKDASATAIYGSRGANGVVLITTKKGKNGDGKLSFSTNIALQQATNLPVMLNAREFASYHNEMIANYNRTPGVSPLSQRPDFANPEDWGEGTNWLKALFRPAFMRNYSLSYSGGNDKSNYYVSAGVFDQDGIILNTSYRRYTVQFNGESRVKPWIKFGNNLTLSHDEKKSGDYNIRMAMASLPTQPIYNEDGSYSGPDSPAHQYSDIRNVIGTALINGQNTTKGYNILGNIFAEITPVKHLVFKTTGGLDFKYWDNRSFSPKYNWKPIPNPLSNLYQDANKSTTLLWDNTLTYTNTFAQKHFLNVMVGTSAQNNVYSKINASVSNFLSDQQNQLSKGLENPTVGGTMNDWAILSFIGRLNYTYADKYLLTATVRRDGSSRFSKENRWGTFPSFSLAWRASNESFFPKNDYVNDVKLRVGYGMTGNQGGIDNYAYFTKLRTGQYVFNNNLVSTLYPHVMPNPNVKWETVEQFNGGIDLALLKNRLNLTFDAYIKNTSDMLVPMAVSVSSGYSDINVPSINAGKVENKGVELTVSSVNVNKKDFQWNTDVNVSFNRNKIVKMNDGVPLFTGFEAFLTKLQILSEGHPVNAFYGYVMNGLFQNQTEVDNYATQVENGTAPGDVKFRDLNNDGVINAEDRTYIGNPFPEWTFSMNNNFNYKNIDLQIFLQGVAGNDIYNANRIWQEGMSVPQNQIAKVKDRWTGEGTSNSIPRAIYGDPNQNARHSTRFVEDGSYLRIKNVTLGYTLPKEVTQKFHTDMLRIYLSCQNLYTFTKYSGMDPEVGTGGVDGGTYPVTRTVSFGLNVQF</sequence>
<protein>
    <submittedName>
        <fullName evidence="10">SusC/RagA family TonB-linked outer membrane protein</fullName>
    </submittedName>
</protein>
<evidence type="ECO:0000259" key="9">
    <source>
        <dbReference type="Pfam" id="PF07715"/>
    </source>
</evidence>
<dbReference type="InterPro" id="IPR037066">
    <property type="entry name" value="Plug_dom_sf"/>
</dbReference>
<keyword evidence="11" id="KW-1185">Reference proteome</keyword>
<dbReference type="Proteomes" id="UP000197007">
    <property type="component" value="Chromosome"/>
</dbReference>
<dbReference type="EMBL" id="CP022022">
    <property type="protein sequence ID" value="ASF42015.1"/>
    <property type="molecule type" value="Genomic_DNA"/>
</dbReference>
<dbReference type="NCBIfam" id="TIGR04056">
    <property type="entry name" value="OMP_RagA_SusC"/>
    <property type="match status" value="1"/>
</dbReference>
<dbReference type="KEGG" id="capn:CBG49_02300"/>
<feature type="domain" description="TonB-dependent receptor plug" evidence="9">
    <location>
        <begin position="123"/>
        <end position="228"/>
    </location>
</feature>
<dbReference type="SUPFAM" id="SSF49464">
    <property type="entry name" value="Carboxypeptidase regulatory domain-like"/>
    <property type="match status" value="1"/>
</dbReference>
<keyword evidence="8" id="KW-0732">Signal</keyword>
<dbReference type="InterPro" id="IPR023996">
    <property type="entry name" value="TonB-dep_OMP_SusC/RagA"/>
</dbReference>
<evidence type="ECO:0000256" key="8">
    <source>
        <dbReference type="SAM" id="SignalP"/>
    </source>
</evidence>
<dbReference type="Pfam" id="PF13715">
    <property type="entry name" value="CarbopepD_reg_2"/>
    <property type="match status" value="1"/>
</dbReference>
<name>A0A1Z4BL66_9FLAO</name>
<feature type="signal peptide" evidence="8">
    <location>
        <begin position="1"/>
        <end position="30"/>
    </location>
</feature>
<keyword evidence="2 7" id="KW-0813">Transport</keyword>
<dbReference type="InterPro" id="IPR023997">
    <property type="entry name" value="TonB-dep_OMP_SusC/RagA_CS"/>
</dbReference>
<evidence type="ECO:0000313" key="10">
    <source>
        <dbReference type="EMBL" id="ASF42015.1"/>
    </source>
</evidence>
<dbReference type="Gene3D" id="2.40.170.20">
    <property type="entry name" value="TonB-dependent receptor, beta-barrel domain"/>
    <property type="match status" value="1"/>
</dbReference>
<accession>A0A1Z4BL66</accession>
<proteinExistence type="inferred from homology"/>
<keyword evidence="6 7" id="KW-0998">Cell outer membrane</keyword>
<comment type="subcellular location">
    <subcellularLocation>
        <location evidence="1 7">Cell outer membrane</location>
        <topology evidence="1 7">Multi-pass membrane protein</topology>
    </subcellularLocation>
</comment>
<dbReference type="Gene3D" id="2.170.130.10">
    <property type="entry name" value="TonB-dependent receptor, plug domain"/>
    <property type="match status" value="1"/>
</dbReference>
<dbReference type="RefSeq" id="WP_088593207.1">
    <property type="nucleotide sequence ID" value="NZ_CP022022.1"/>
</dbReference>
<evidence type="ECO:0000256" key="6">
    <source>
        <dbReference type="ARBA" id="ARBA00023237"/>
    </source>
</evidence>
<dbReference type="FunFam" id="2.60.40.1120:FF:000003">
    <property type="entry name" value="Outer membrane protein Omp121"/>
    <property type="match status" value="1"/>
</dbReference>
<keyword evidence="5 7" id="KW-0472">Membrane</keyword>
<keyword evidence="3 7" id="KW-1134">Transmembrane beta strand</keyword>
<dbReference type="Gene3D" id="2.60.40.1120">
    <property type="entry name" value="Carboxypeptidase-like, regulatory domain"/>
    <property type="match status" value="1"/>
</dbReference>
<comment type="similarity">
    <text evidence="7">Belongs to the TonB-dependent receptor family.</text>
</comment>
<gene>
    <name evidence="10" type="ORF">CBG49_02300</name>
</gene>
<feature type="chain" id="PRO_5011989337" evidence="8">
    <location>
        <begin position="31"/>
        <end position="1012"/>
    </location>
</feature>
<evidence type="ECO:0000256" key="4">
    <source>
        <dbReference type="ARBA" id="ARBA00022692"/>
    </source>
</evidence>